<accession>A0A444IQY2</accession>
<dbReference type="EMBL" id="MTKO01000124">
    <property type="protein sequence ID" value="RWX43299.1"/>
    <property type="molecule type" value="Genomic_DNA"/>
</dbReference>
<proteinExistence type="predicted"/>
<comment type="caution">
    <text evidence="1">The sequence shown here is derived from an EMBL/GenBank/DDBJ whole genome shotgun (WGS) entry which is preliminary data.</text>
</comment>
<name>A0A444IQY2_9BACT</name>
<protein>
    <submittedName>
        <fullName evidence="1">Uncharacterized protein</fullName>
    </submittedName>
</protein>
<dbReference type="AlphaFoldDB" id="A0A444IQY2"/>
<dbReference type="Proteomes" id="UP000287853">
    <property type="component" value="Unassembled WGS sequence"/>
</dbReference>
<gene>
    <name evidence="1" type="ORF">H206_02897</name>
</gene>
<keyword evidence="2" id="KW-1185">Reference proteome</keyword>
<sequence length="113" mass="12012">MLQEVEAESFQTLQVHLLHIARRGFDHHLVLIIMLEAVGIFAVAPVSGAAGGLHIGGLPGFRPQGLEQSGRVKGSGTDFHVIGLHNNATGRGPVAIQGRDNILKIHDEPSLPC</sequence>
<evidence type="ECO:0000313" key="2">
    <source>
        <dbReference type="Proteomes" id="UP000287853"/>
    </source>
</evidence>
<reference evidence="1 2" key="1">
    <citation type="submission" date="2017-01" db="EMBL/GenBank/DDBJ databases">
        <title>The cable genome- insights into the physiology and evolution of filamentous bacteria capable of sulfide oxidation via long distance electron transfer.</title>
        <authorList>
            <person name="Schreiber L."/>
            <person name="Bjerg J.T."/>
            <person name="Boggild A."/>
            <person name="Van De Vossenberg J."/>
            <person name="Meysman F."/>
            <person name="Nielsen L.P."/>
            <person name="Schramm A."/>
            <person name="Kjeldsen K.U."/>
        </authorList>
    </citation>
    <scope>NUCLEOTIDE SEQUENCE [LARGE SCALE GENOMIC DNA]</scope>
    <source>
        <strain evidence="1">MCF</strain>
    </source>
</reference>
<evidence type="ECO:0000313" key="1">
    <source>
        <dbReference type="EMBL" id="RWX43299.1"/>
    </source>
</evidence>
<organism evidence="1 2">
    <name type="scientific">Candidatus Electrothrix aarhusensis</name>
    <dbReference type="NCBI Taxonomy" id="1859131"/>
    <lineage>
        <taxon>Bacteria</taxon>
        <taxon>Pseudomonadati</taxon>
        <taxon>Thermodesulfobacteriota</taxon>
        <taxon>Desulfobulbia</taxon>
        <taxon>Desulfobulbales</taxon>
        <taxon>Desulfobulbaceae</taxon>
        <taxon>Candidatus Electrothrix</taxon>
    </lineage>
</organism>